<dbReference type="PANTHER" id="PTHR30146:SF109">
    <property type="entry name" value="HTH-TYPE TRANSCRIPTIONAL REGULATOR GALS"/>
    <property type="match status" value="1"/>
</dbReference>
<dbReference type="SUPFAM" id="SSF53822">
    <property type="entry name" value="Periplasmic binding protein-like I"/>
    <property type="match status" value="1"/>
</dbReference>
<evidence type="ECO:0000313" key="5">
    <source>
        <dbReference type="EMBL" id="MFC4360784.1"/>
    </source>
</evidence>
<sequence>MATIYDVSELAGVSLATVSRVMNKNAQVSEKTKQKVLAAMESLGYRPSAIAKGLASKHTSSVGVLISELHGPFYGMMMSEVETELRNHDVHAIIAAGHSDAAKEEDAIEFLLSRRCDALILYVESVTDEYLVKLAKKGTPIVIIGRNIPKLAKNCISLNNELGGYLASKHVLENGHRKIAYISGPLWKDDAQERLAGHKRALAEYNVKFNEKLLFEGSYQEEGGVEGLTHLLAQRANFTALLCANDEMAAGAMTAARDLGLAMPQDLSVVGFDNVAYSRYVYPKLCTINYPIREMANMAAHWVLKYVYKHNAFDIQNIFEPTLVTRDSVSKFKR</sequence>
<dbReference type="RefSeq" id="WP_290264620.1">
    <property type="nucleotide sequence ID" value="NZ_JAUFQG010000006.1"/>
</dbReference>
<keyword evidence="3" id="KW-0804">Transcription</keyword>
<name>A0ABV8UYM4_9GAMM</name>
<feature type="domain" description="HTH lacI-type" evidence="4">
    <location>
        <begin position="2"/>
        <end position="56"/>
    </location>
</feature>
<dbReference type="SUPFAM" id="SSF47413">
    <property type="entry name" value="lambda repressor-like DNA-binding domains"/>
    <property type="match status" value="1"/>
</dbReference>
<dbReference type="Proteomes" id="UP001595840">
    <property type="component" value="Unassembled WGS sequence"/>
</dbReference>
<evidence type="ECO:0000313" key="6">
    <source>
        <dbReference type="Proteomes" id="UP001595840"/>
    </source>
</evidence>
<comment type="caution">
    <text evidence="5">The sequence shown here is derived from an EMBL/GenBank/DDBJ whole genome shotgun (WGS) entry which is preliminary data.</text>
</comment>
<dbReference type="InterPro" id="IPR028082">
    <property type="entry name" value="Peripla_BP_I"/>
</dbReference>
<dbReference type="PROSITE" id="PS50932">
    <property type="entry name" value="HTH_LACI_2"/>
    <property type="match status" value="1"/>
</dbReference>
<dbReference type="PANTHER" id="PTHR30146">
    <property type="entry name" value="LACI-RELATED TRANSCRIPTIONAL REPRESSOR"/>
    <property type="match status" value="1"/>
</dbReference>
<dbReference type="Gene3D" id="1.10.260.40">
    <property type="entry name" value="lambda repressor-like DNA-binding domains"/>
    <property type="match status" value="1"/>
</dbReference>
<evidence type="ECO:0000256" key="2">
    <source>
        <dbReference type="ARBA" id="ARBA00023125"/>
    </source>
</evidence>
<evidence type="ECO:0000256" key="3">
    <source>
        <dbReference type="ARBA" id="ARBA00023163"/>
    </source>
</evidence>
<reference evidence="6" key="1">
    <citation type="journal article" date="2019" name="Int. J. Syst. Evol. Microbiol.">
        <title>The Global Catalogue of Microorganisms (GCM) 10K type strain sequencing project: providing services to taxonomists for standard genome sequencing and annotation.</title>
        <authorList>
            <consortium name="The Broad Institute Genomics Platform"/>
            <consortium name="The Broad Institute Genome Sequencing Center for Infectious Disease"/>
            <person name="Wu L."/>
            <person name="Ma J."/>
        </authorList>
    </citation>
    <scope>NUCLEOTIDE SEQUENCE [LARGE SCALE GENOMIC DNA]</scope>
    <source>
        <strain evidence="6">CECT 8570</strain>
    </source>
</reference>
<dbReference type="CDD" id="cd01392">
    <property type="entry name" value="HTH_LacI"/>
    <property type="match status" value="1"/>
</dbReference>
<dbReference type="Pfam" id="PF00356">
    <property type="entry name" value="LacI"/>
    <property type="match status" value="1"/>
</dbReference>
<evidence type="ECO:0000259" key="4">
    <source>
        <dbReference type="PROSITE" id="PS50932"/>
    </source>
</evidence>
<keyword evidence="6" id="KW-1185">Reference proteome</keyword>
<dbReference type="CDD" id="cd06270">
    <property type="entry name" value="PBP1_GalS-like"/>
    <property type="match status" value="1"/>
</dbReference>
<dbReference type="GO" id="GO:0003677">
    <property type="term" value="F:DNA binding"/>
    <property type="evidence" value="ECO:0007669"/>
    <property type="project" value="UniProtKB-KW"/>
</dbReference>
<keyword evidence="2 5" id="KW-0238">DNA-binding</keyword>
<organism evidence="5 6">
    <name type="scientific">Simiduia curdlanivorans</name>
    <dbReference type="NCBI Taxonomy" id="1492769"/>
    <lineage>
        <taxon>Bacteria</taxon>
        <taxon>Pseudomonadati</taxon>
        <taxon>Pseudomonadota</taxon>
        <taxon>Gammaproteobacteria</taxon>
        <taxon>Cellvibrionales</taxon>
        <taxon>Cellvibrionaceae</taxon>
        <taxon>Simiduia</taxon>
    </lineage>
</organism>
<gene>
    <name evidence="5" type="ORF">ACFOX3_00650</name>
</gene>
<proteinExistence type="predicted"/>
<dbReference type="InterPro" id="IPR010982">
    <property type="entry name" value="Lambda_DNA-bd_dom_sf"/>
</dbReference>
<accession>A0ABV8UYM4</accession>
<protein>
    <submittedName>
        <fullName evidence="5">LacI family DNA-binding transcriptional regulator</fullName>
    </submittedName>
</protein>
<dbReference type="PRINTS" id="PR00036">
    <property type="entry name" value="HTHLACI"/>
</dbReference>
<dbReference type="InterPro" id="IPR046335">
    <property type="entry name" value="LacI/GalR-like_sensor"/>
</dbReference>
<dbReference type="Gene3D" id="3.40.50.2300">
    <property type="match status" value="2"/>
</dbReference>
<keyword evidence="1" id="KW-0805">Transcription regulation</keyword>
<dbReference type="InterPro" id="IPR000843">
    <property type="entry name" value="HTH_LacI"/>
</dbReference>
<dbReference type="EMBL" id="JBHSCX010000001">
    <property type="protein sequence ID" value="MFC4360784.1"/>
    <property type="molecule type" value="Genomic_DNA"/>
</dbReference>
<dbReference type="Pfam" id="PF13377">
    <property type="entry name" value="Peripla_BP_3"/>
    <property type="match status" value="1"/>
</dbReference>
<evidence type="ECO:0000256" key="1">
    <source>
        <dbReference type="ARBA" id="ARBA00023015"/>
    </source>
</evidence>
<dbReference type="SMART" id="SM00354">
    <property type="entry name" value="HTH_LACI"/>
    <property type="match status" value="1"/>
</dbReference>